<gene>
    <name evidence="3" type="ORF">AZI86_07830</name>
</gene>
<reference evidence="3 4" key="1">
    <citation type="submission" date="2016-03" db="EMBL/GenBank/DDBJ databases">
        <authorList>
            <person name="Ploux O."/>
        </authorList>
    </citation>
    <scope>NUCLEOTIDE SEQUENCE [LARGE SCALE GENOMIC DNA]</scope>
    <source>
        <strain evidence="3 4">R0</strain>
    </source>
</reference>
<evidence type="ECO:0000256" key="1">
    <source>
        <dbReference type="SAM" id="Coils"/>
    </source>
</evidence>
<proteinExistence type="predicted"/>
<keyword evidence="4" id="KW-1185">Reference proteome</keyword>
<keyword evidence="1" id="KW-0175">Coiled coil</keyword>
<keyword evidence="2" id="KW-0732">Signal</keyword>
<feature type="coiled-coil region" evidence="1">
    <location>
        <begin position="176"/>
        <end position="226"/>
    </location>
</feature>
<dbReference type="EMBL" id="LUKE01000001">
    <property type="protein sequence ID" value="KYG66926.1"/>
    <property type="molecule type" value="Genomic_DNA"/>
</dbReference>
<dbReference type="RefSeq" id="WP_061834503.1">
    <property type="nucleotide sequence ID" value="NZ_LUKE01000001.1"/>
</dbReference>
<accession>A0A150WRC6</accession>
<dbReference type="AlphaFoldDB" id="A0A150WRC6"/>
<organism evidence="3 4">
    <name type="scientific">Bdellovibrio bacteriovorus</name>
    <dbReference type="NCBI Taxonomy" id="959"/>
    <lineage>
        <taxon>Bacteria</taxon>
        <taxon>Pseudomonadati</taxon>
        <taxon>Bdellovibrionota</taxon>
        <taxon>Bdellovibrionia</taxon>
        <taxon>Bdellovibrionales</taxon>
        <taxon>Pseudobdellovibrionaceae</taxon>
        <taxon>Bdellovibrio</taxon>
    </lineage>
</organism>
<feature type="chain" id="PRO_5007573520" evidence="2">
    <location>
        <begin position="19"/>
        <end position="481"/>
    </location>
</feature>
<evidence type="ECO:0000313" key="3">
    <source>
        <dbReference type="EMBL" id="KYG66926.1"/>
    </source>
</evidence>
<evidence type="ECO:0000256" key="2">
    <source>
        <dbReference type="SAM" id="SignalP"/>
    </source>
</evidence>
<dbReference type="Proteomes" id="UP000075320">
    <property type="component" value="Unassembled WGS sequence"/>
</dbReference>
<name>A0A150WRC6_BDEBC</name>
<evidence type="ECO:0000313" key="4">
    <source>
        <dbReference type="Proteomes" id="UP000075320"/>
    </source>
</evidence>
<comment type="caution">
    <text evidence="3">The sequence shown here is derived from an EMBL/GenBank/DDBJ whole genome shotgun (WGS) entry which is preliminary data.</text>
</comment>
<feature type="signal peptide" evidence="2">
    <location>
        <begin position="1"/>
        <end position="18"/>
    </location>
</feature>
<protein>
    <submittedName>
        <fullName evidence="3">Uncharacterized protein</fullName>
    </submittedName>
</protein>
<sequence>MKILWPFLLILSFNISLAQQSSIATPPAPTGDADKVTMRRVASVYVAETFINEQIKKFGGKSELLKDLHLDMDAKKDHLYLTGRLQLPLDLLQTANIDRHQGEFKFQLAIKPRATKEGHLKLEFPLSETFFYQASSRNPNRDRVVVPVHLLSLAVASMRGYIAALSGDFSSFDKKMEKQKIALREVKRNIGKETKEDALIDLGLQKKSIELQIESLKVERLQIERTAKSLANILSFLGEEQVNLNDEIEATENSITLKVRIGRIIPYLKDIKMAGLRVSHDAKDGDGEDYLVMGVDSALEVIPPKAARQPRKERVGMKIPPSMLIRINQSVFNSKAVIAAQKEKLGDNVQDLDVALKEDGVHVTGKVKKFFMTIPFDTTVDFVTTEPDVFEVRLRELNVRGFDFKFLTKYVLDAIKERLDKALAGICTFEYLGEKDESQVLRVKVEPKNLVPAFPDLHLVAVDVGNREFLLKVGRIEGEAK</sequence>